<dbReference type="EMBL" id="JAMSHJ010000003">
    <property type="protein sequence ID" value="KAI5431918.1"/>
    <property type="molecule type" value="Genomic_DNA"/>
</dbReference>
<keyword evidence="3" id="KW-1185">Reference proteome</keyword>
<dbReference type="Pfam" id="PF01190">
    <property type="entry name" value="Pollen_Ole_e_1"/>
    <property type="match status" value="1"/>
</dbReference>
<dbReference type="PANTHER" id="PTHR46995:SF6">
    <property type="entry name" value="POLLEN OLE E 1 ALLERGEN AND EXTENSIN FAMILY PROTEIN"/>
    <property type="match status" value="1"/>
</dbReference>
<sequence>PIFHMDPIGFFLLLTSLLLSYPFVLIAQNPSNTTTISVVGVVYCDTCSTGTFSKHSYFLSGVEVHIECRFRASSPRSNEQISFSGNRTTDRNGAYKLDIPSVDGDNCKSSMDGGNSEIVTLCEASLIGTSSSSYSCNVPFLKSTRSSEILKRDNNLCVYSLGSLSYKPPIINTPLCSN</sequence>
<proteinExistence type="predicted"/>
<feature type="signal peptide" evidence="1">
    <location>
        <begin position="1"/>
        <end position="27"/>
    </location>
</feature>
<accession>A0A9D5B309</accession>
<feature type="non-terminal residue" evidence="2">
    <location>
        <position position="1"/>
    </location>
</feature>
<dbReference type="PANTHER" id="PTHR46995">
    <property type="entry name" value="OS09G0508200 PROTEIN"/>
    <property type="match status" value="1"/>
</dbReference>
<organism evidence="2 3">
    <name type="scientific">Pisum sativum</name>
    <name type="common">Garden pea</name>
    <name type="synonym">Lathyrus oleraceus</name>
    <dbReference type="NCBI Taxonomy" id="3888"/>
    <lineage>
        <taxon>Eukaryota</taxon>
        <taxon>Viridiplantae</taxon>
        <taxon>Streptophyta</taxon>
        <taxon>Embryophyta</taxon>
        <taxon>Tracheophyta</taxon>
        <taxon>Spermatophyta</taxon>
        <taxon>Magnoliopsida</taxon>
        <taxon>eudicotyledons</taxon>
        <taxon>Gunneridae</taxon>
        <taxon>Pentapetalae</taxon>
        <taxon>rosids</taxon>
        <taxon>fabids</taxon>
        <taxon>Fabales</taxon>
        <taxon>Fabaceae</taxon>
        <taxon>Papilionoideae</taxon>
        <taxon>50 kb inversion clade</taxon>
        <taxon>NPAAA clade</taxon>
        <taxon>Hologalegina</taxon>
        <taxon>IRL clade</taxon>
        <taxon>Fabeae</taxon>
        <taxon>Lathyrus</taxon>
    </lineage>
</organism>
<protein>
    <recommendedName>
        <fullName evidence="4">Olee1-like protein</fullName>
    </recommendedName>
</protein>
<evidence type="ECO:0008006" key="4">
    <source>
        <dbReference type="Google" id="ProtNLM"/>
    </source>
</evidence>
<evidence type="ECO:0000313" key="2">
    <source>
        <dbReference type="EMBL" id="KAI5431918.1"/>
    </source>
</evidence>
<gene>
    <name evidence="2" type="ORF">KIW84_035885</name>
</gene>
<dbReference type="Gramene" id="Psat03G0588500-T1">
    <property type="protein sequence ID" value="KAI5431918.1"/>
    <property type="gene ID" value="KIW84_035885"/>
</dbReference>
<evidence type="ECO:0000256" key="1">
    <source>
        <dbReference type="SAM" id="SignalP"/>
    </source>
</evidence>
<name>A0A9D5B309_PEA</name>
<feature type="chain" id="PRO_5039336606" description="Olee1-like protein" evidence="1">
    <location>
        <begin position="28"/>
        <end position="178"/>
    </location>
</feature>
<comment type="caution">
    <text evidence="2">The sequence shown here is derived from an EMBL/GenBank/DDBJ whole genome shotgun (WGS) entry which is preliminary data.</text>
</comment>
<dbReference type="Proteomes" id="UP001058974">
    <property type="component" value="Chromosome 3"/>
</dbReference>
<keyword evidence="1" id="KW-0732">Signal</keyword>
<evidence type="ECO:0000313" key="3">
    <source>
        <dbReference type="Proteomes" id="UP001058974"/>
    </source>
</evidence>
<reference evidence="2 3" key="1">
    <citation type="journal article" date="2022" name="Nat. Genet.">
        <title>Improved pea reference genome and pan-genome highlight genomic features and evolutionary characteristics.</title>
        <authorList>
            <person name="Yang T."/>
            <person name="Liu R."/>
            <person name="Luo Y."/>
            <person name="Hu S."/>
            <person name="Wang D."/>
            <person name="Wang C."/>
            <person name="Pandey M.K."/>
            <person name="Ge S."/>
            <person name="Xu Q."/>
            <person name="Li N."/>
            <person name="Li G."/>
            <person name="Huang Y."/>
            <person name="Saxena R.K."/>
            <person name="Ji Y."/>
            <person name="Li M."/>
            <person name="Yan X."/>
            <person name="He Y."/>
            <person name="Liu Y."/>
            <person name="Wang X."/>
            <person name="Xiang C."/>
            <person name="Varshney R.K."/>
            <person name="Ding H."/>
            <person name="Gao S."/>
            <person name="Zong X."/>
        </authorList>
    </citation>
    <scope>NUCLEOTIDE SEQUENCE [LARGE SCALE GENOMIC DNA]</scope>
    <source>
        <strain evidence="2 3">cv. Zhongwan 6</strain>
    </source>
</reference>
<dbReference type="AlphaFoldDB" id="A0A9D5B309"/>